<evidence type="ECO:0000256" key="5">
    <source>
        <dbReference type="ARBA" id="ARBA00022777"/>
    </source>
</evidence>
<dbReference type="InterPro" id="IPR011006">
    <property type="entry name" value="CheY-like_superfamily"/>
</dbReference>
<evidence type="ECO:0000259" key="8">
    <source>
        <dbReference type="PROSITE" id="PS50109"/>
    </source>
</evidence>
<feature type="modified residue" description="4-aspartylphosphate" evidence="6">
    <location>
        <position position="512"/>
    </location>
</feature>
<dbReference type="InterPro" id="IPR005467">
    <property type="entry name" value="His_kinase_dom"/>
</dbReference>
<dbReference type="PROSITE" id="PS50109">
    <property type="entry name" value="HIS_KIN"/>
    <property type="match status" value="1"/>
</dbReference>
<dbReference type="Gene3D" id="3.30.565.10">
    <property type="entry name" value="Histidine kinase-like ATPase, C-terminal domain"/>
    <property type="match status" value="1"/>
</dbReference>
<dbReference type="KEGG" id="nva:G3M78_04195"/>
<evidence type="ECO:0000313" key="10">
    <source>
        <dbReference type="EMBL" id="QPJ64632.1"/>
    </source>
</evidence>
<dbReference type="EMBL" id="CP048620">
    <property type="protein sequence ID" value="QPJ64632.1"/>
    <property type="molecule type" value="Genomic_DNA"/>
</dbReference>
<dbReference type="AlphaFoldDB" id="A0A7T0C162"/>
<evidence type="ECO:0000256" key="6">
    <source>
        <dbReference type="PROSITE-ProRule" id="PRU00169"/>
    </source>
</evidence>
<protein>
    <recommendedName>
        <fullName evidence="2">histidine kinase</fullName>
        <ecNumber evidence="2">2.7.13.3</ecNumber>
    </recommendedName>
</protein>
<evidence type="ECO:0000259" key="9">
    <source>
        <dbReference type="PROSITE" id="PS50110"/>
    </source>
</evidence>
<reference evidence="11" key="1">
    <citation type="submission" date="2020-02" db="EMBL/GenBank/DDBJ databases">
        <title>Genomic and physiological characterization of two novel Nitrospinaceae genera.</title>
        <authorList>
            <person name="Mueller A.J."/>
            <person name="Jung M.-Y."/>
            <person name="Strachan C.R."/>
            <person name="Herbold C.W."/>
            <person name="Kirkegaard R.H."/>
            <person name="Daims H."/>
        </authorList>
    </citation>
    <scope>NUCLEOTIDE SEQUENCE [LARGE SCALE GENOMIC DNA]</scope>
</reference>
<dbReference type="SUPFAM" id="SSF55874">
    <property type="entry name" value="ATPase domain of HSP90 chaperone/DNA topoisomerase II/histidine kinase"/>
    <property type="match status" value="1"/>
</dbReference>
<dbReference type="FunFam" id="3.30.565.10:FF:000006">
    <property type="entry name" value="Sensor histidine kinase WalK"/>
    <property type="match status" value="1"/>
</dbReference>
<name>A0A7T0C162_9BACT</name>
<dbReference type="GO" id="GO:0009927">
    <property type="term" value="F:histidine phosphotransfer kinase activity"/>
    <property type="evidence" value="ECO:0007669"/>
    <property type="project" value="TreeGrafter"/>
</dbReference>
<dbReference type="PANTHER" id="PTHR43047">
    <property type="entry name" value="TWO-COMPONENT HISTIDINE PROTEIN KINASE"/>
    <property type="match status" value="1"/>
</dbReference>
<accession>A0A7T0C162</accession>
<feature type="domain" description="Histidine kinase" evidence="8">
    <location>
        <begin position="217"/>
        <end position="436"/>
    </location>
</feature>
<keyword evidence="5" id="KW-0418">Kinase</keyword>
<organism evidence="10 11">
    <name type="scientific">Candidatus Nitrohelix vancouverensis</name>
    <dbReference type="NCBI Taxonomy" id="2705534"/>
    <lineage>
        <taxon>Bacteria</taxon>
        <taxon>Pseudomonadati</taxon>
        <taxon>Nitrospinota/Tectimicrobiota group</taxon>
        <taxon>Nitrospinota</taxon>
        <taxon>Nitrospinia</taxon>
        <taxon>Nitrospinales</taxon>
        <taxon>Nitrospinaceae</taxon>
        <taxon>Candidatus Nitrohelix</taxon>
    </lineage>
</organism>
<dbReference type="InterPro" id="IPR004358">
    <property type="entry name" value="Sig_transdc_His_kin-like_C"/>
</dbReference>
<evidence type="ECO:0000256" key="3">
    <source>
        <dbReference type="ARBA" id="ARBA00022553"/>
    </source>
</evidence>
<evidence type="ECO:0000313" key="11">
    <source>
        <dbReference type="Proteomes" id="UP000594464"/>
    </source>
</evidence>
<feature type="domain" description="Response regulatory" evidence="9">
    <location>
        <begin position="462"/>
        <end position="579"/>
    </location>
</feature>
<keyword evidence="4" id="KW-0808">Transferase</keyword>
<dbReference type="GO" id="GO:0000155">
    <property type="term" value="F:phosphorelay sensor kinase activity"/>
    <property type="evidence" value="ECO:0007669"/>
    <property type="project" value="InterPro"/>
</dbReference>
<dbReference type="CDD" id="cd16922">
    <property type="entry name" value="HATPase_EvgS-ArcB-TorS-like"/>
    <property type="match status" value="1"/>
</dbReference>
<dbReference type="InterPro" id="IPR001789">
    <property type="entry name" value="Sig_transdc_resp-reg_receiver"/>
</dbReference>
<proteinExistence type="predicted"/>
<dbReference type="Pfam" id="PF00072">
    <property type="entry name" value="Response_reg"/>
    <property type="match status" value="1"/>
</dbReference>
<evidence type="ECO:0000256" key="4">
    <source>
        <dbReference type="ARBA" id="ARBA00022679"/>
    </source>
</evidence>
<dbReference type="InterPro" id="IPR036097">
    <property type="entry name" value="HisK_dim/P_sf"/>
</dbReference>
<dbReference type="CDD" id="cd00082">
    <property type="entry name" value="HisKA"/>
    <property type="match status" value="1"/>
</dbReference>
<gene>
    <name evidence="10" type="ORF">G3M78_04195</name>
</gene>
<comment type="catalytic activity">
    <reaction evidence="1">
        <text>ATP + protein L-histidine = ADP + protein N-phospho-L-histidine.</text>
        <dbReference type="EC" id="2.7.13.3"/>
    </reaction>
</comment>
<evidence type="ECO:0000256" key="1">
    <source>
        <dbReference type="ARBA" id="ARBA00000085"/>
    </source>
</evidence>
<sequence length="591" mass="66459">MSQEIETTRNEERIAYFEEMSRLQYFALELISAMGSVKQKDHRNATQRIKEASETLNKILPFSAHAFYLIDDMDSDFSLSYCCPESETSHIEQEVQRTIENNDFSWALNQNRMISSSYGASGEPLLLHALATGSRVQGMFVGILKNQNEPHLKEKYKLATLILQYLANSLESYSLFNELDKKNRNLEGLVAQRTSDLTLEKERAIKANQSKSLFLTQMSHELRTPMNSILGFAQLLQIKLANKLEPVDKDNISKIVTGGEHLLKLINEILDLARIESGKLDLKPEHFNIKKAIEEVCLFLQPLAKSNQVKIYQPDFESGDVPIHADYLRFKQVLINLVSNAIKYNRPEGTVRLECEDRDDAIIIQVTDTGQGIPEDQCAAIFEPFVRLVDDPQKVEGTGIGLGFTRQLMQLMGGDISVESKLGSGSRFTVEFPKGRFDDADSSTNTQVPEIPSPSPGDKKYKIIYIEDNLDNIELVRQILGSRKNCHLITATNAVNGIKIIEHFHPDLILMDLHLPGMSGWSAFQAIQSNPDIASTPIVALSANAMKEDIKKSLDMGFRDYFTKPLNIGHFIEVVERILSESNTPTPQHGA</sequence>
<dbReference type="SUPFAM" id="SSF52172">
    <property type="entry name" value="CheY-like"/>
    <property type="match status" value="1"/>
</dbReference>
<dbReference type="InterPro" id="IPR003594">
    <property type="entry name" value="HATPase_dom"/>
</dbReference>
<dbReference type="InterPro" id="IPR003661">
    <property type="entry name" value="HisK_dim/P_dom"/>
</dbReference>
<dbReference type="PROSITE" id="PS50110">
    <property type="entry name" value="RESPONSE_REGULATORY"/>
    <property type="match status" value="1"/>
</dbReference>
<dbReference type="EC" id="2.7.13.3" evidence="2"/>
<dbReference type="Pfam" id="PF00512">
    <property type="entry name" value="HisKA"/>
    <property type="match status" value="1"/>
</dbReference>
<dbReference type="Proteomes" id="UP000594464">
    <property type="component" value="Chromosome"/>
</dbReference>
<dbReference type="PRINTS" id="PR00344">
    <property type="entry name" value="BCTRLSENSOR"/>
</dbReference>
<dbReference type="InterPro" id="IPR036890">
    <property type="entry name" value="HATPase_C_sf"/>
</dbReference>
<dbReference type="PANTHER" id="PTHR43047:SF72">
    <property type="entry name" value="OSMOSENSING HISTIDINE PROTEIN KINASE SLN1"/>
    <property type="match status" value="1"/>
</dbReference>
<dbReference type="SUPFAM" id="SSF47384">
    <property type="entry name" value="Homodimeric domain of signal transducing histidine kinase"/>
    <property type="match status" value="1"/>
</dbReference>
<dbReference type="Pfam" id="PF02518">
    <property type="entry name" value="HATPase_c"/>
    <property type="match status" value="1"/>
</dbReference>
<keyword evidence="3 6" id="KW-0597">Phosphoprotein</keyword>
<dbReference type="GO" id="GO:0005886">
    <property type="term" value="C:plasma membrane"/>
    <property type="evidence" value="ECO:0007669"/>
    <property type="project" value="TreeGrafter"/>
</dbReference>
<dbReference type="Gene3D" id="3.40.50.2300">
    <property type="match status" value="1"/>
</dbReference>
<dbReference type="SMART" id="SM00388">
    <property type="entry name" value="HisKA"/>
    <property type="match status" value="1"/>
</dbReference>
<evidence type="ECO:0000256" key="7">
    <source>
        <dbReference type="SAM" id="MobiDB-lite"/>
    </source>
</evidence>
<evidence type="ECO:0000256" key="2">
    <source>
        <dbReference type="ARBA" id="ARBA00012438"/>
    </source>
</evidence>
<dbReference type="Gene3D" id="1.10.287.130">
    <property type="match status" value="1"/>
</dbReference>
<dbReference type="SMART" id="SM00387">
    <property type="entry name" value="HATPase_c"/>
    <property type="match status" value="1"/>
</dbReference>
<feature type="region of interest" description="Disordered" evidence="7">
    <location>
        <begin position="435"/>
        <end position="456"/>
    </location>
</feature>
<dbReference type="SMART" id="SM00448">
    <property type="entry name" value="REC"/>
    <property type="match status" value="1"/>
</dbReference>